<dbReference type="AlphaFoldDB" id="A0A0B0EGK5"/>
<dbReference type="GO" id="GO:0051536">
    <property type="term" value="F:iron-sulfur cluster binding"/>
    <property type="evidence" value="ECO:0007669"/>
    <property type="project" value="UniProtKB-KW"/>
</dbReference>
<dbReference type="GO" id="GO:0046872">
    <property type="term" value="F:metal ion binding"/>
    <property type="evidence" value="ECO:0007669"/>
    <property type="project" value="UniProtKB-KW"/>
</dbReference>
<dbReference type="Gene3D" id="3.20.20.70">
    <property type="entry name" value="Aldolase class I"/>
    <property type="match status" value="1"/>
</dbReference>
<feature type="domain" description="Radical SAM core" evidence="7">
    <location>
        <begin position="44"/>
        <end position="178"/>
    </location>
</feature>
<dbReference type="InterPro" id="IPR007197">
    <property type="entry name" value="rSAM"/>
</dbReference>
<dbReference type="Pfam" id="PF13186">
    <property type="entry name" value="SPASM"/>
    <property type="match status" value="1"/>
</dbReference>
<dbReference type="Pfam" id="PF04055">
    <property type="entry name" value="Radical_SAM"/>
    <property type="match status" value="1"/>
</dbReference>
<dbReference type="SUPFAM" id="SSF102114">
    <property type="entry name" value="Radical SAM enzymes"/>
    <property type="match status" value="1"/>
</dbReference>
<keyword evidence="4" id="KW-0479">Metal-binding</keyword>
<name>A0A0B0EGK5_9BACT</name>
<reference evidence="9 10" key="1">
    <citation type="submission" date="2014-10" db="EMBL/GenBank/DDBJ databases">
        <title>Draft genome of anammox bacterium scalindua brodae, obtained using differential coverage binning of sequence data from two enrichment reactors.</title>
        <authorList>
            <person name="Speth D.R."/>
            <person name="Russ L."/>
            <person name="Kartal B."/>
            <person name="Op den Camp H.J."/>
            <person name="Dutilh B.E."/>
            <person name="Jetten M.S."/>
        </authorList>
    </citation>
    <scope>NUCLEOTIDE SEQUENCE [LARGE SCALE GENOMIC DNA]</scope>
    <source>
        <strain evidence="9">RU1</strain>
    </source>
</reference>
<keyword evidence="3" id="KW-0949">S-adenosyl-L-methionine</keyword>
<comment type="cofactor">
    <cofactor evidence="1">
        <name>[4Fe-4S] cluster</name>
        <dbReference type="ChEBI" id="CHEBI:49883"/>
    </cofactor>
</comment>
<dbReference type="InterPro" id="IPR023885">
    <property type="entry name" value="4Fe4S-binding_SPASM_dom"/>
</dbReference>
<dbReference type="Proteomes" id="UP000030652">
    <property type="component" value="Unassembled WGS sequence"/>
</dbReference>
<dbReference type="SFLD" id="SFLDS00029">
    <property type="entry name" value="Radical_SAM"/>
    <property type="match status" value="1"/>
</dbReference>
<evidence type="ECO:0000256" key="3">
    <source>
        <dbReference type="ARBA" id="ARBA00022691"/>
    </source>
</evidence>
<comment type="caution">
    <text evidence="9">The sequence shown here is derived from an EMBL/GenBank/DDBJ whole genome shotgun (WGS) entry which is preliminary data.</text>
</comment>
<dbReference type="InterPro" id="IPR013785">
    <property type="entry name" value="Aldolase_TIM"/>
</dbReference>
<dbReference type="EMBL" id="JRYO01000214">
    <property type="protein sequence ID" value="KHE91196.1"/>
    <property type="molecule type" value="Genomic_DNA"/>
</dbReference>
<dbReference type="SFLD" id="SFLDG01387">
    <property type="entry name" value="BtrN-like_SPASM_domain_contain"/>
    <property type="match status" value="1"/>
</dbReference>
<dbReference type="SFLD" id="SFLDG01067">
    <property type="entry name" value="SPASM/twitch_domain_containing"/>
    <property type="match status" value="1"/>
</dbReference>
<evidence type="ECO:0000256" key="4">
    <source>
        <dbReference type="ARBA" id="ARBA00022723"/>
    </source>
</evidence>
<protein>
    <submittedName>
        <fullName evidence="9">Cofactor modifying protein</fullName>
    </submittedName>
</protein>
<proteinExistence type="predicted"/>
<keyword evidence="5" id="KW-0408">Iron</keyword>
<keyword evidence="6" id="KW-0411">Iron-sulfur</keyword>
<sequence>MLKDLRRHLRIYSMRKLYNLIMGKVQFSIGSAHLYYYPAKISIESGNICNLRCPLCPSGQKDSSARKGLLSFSDFKRIVDEIGKNLLLIRLYNWGEPLLNKELTKMAEYADQNRIAVKISTNLSLPIDDDQAEAIIKANLQKIYISCDGTSSSTYSIYHIDGDFNKVMSNMKLLLKKKKQLGNSYTELIWLFHVFSHNEHEIETAKEIAKELGIKLSINKIRTDMGKEIFETAEKSLERDSKWLPVNPEYNTFNMIEKKPKKKFNCHLLWTETVINWDGNVLPCCSVYSETHSFGNVKEESFKKVWNNKKYISARKEVLGRKNNTKTVCHICKANDYLYI</sequence>
<evidence type="ECO:0000256" key="6">
    <source>
        <dbReference type="ARBA" id="ARBA00023014"/>
    </source>
</evidence>
<organism evidence="9 10">
    <name type="scientific">Candidatus Scalindua brodae</name>
    <dbReference type="NCBI Taxonomy" id="237368"/>
    <lineage>
        <taxon>Bacteria</taxon>
        <taxon>Pseudomonadati</taxon>
        <taxon>Planctomycetota</taxon>
        <taxon>Candidatus Brocadiia</taxon>
        <taxon>Candidatus Brocadiales</taxon>
        <taxon>Candidatus Scalinduaceae</taxon>
        <taxon>Candidatus Scalindua</taxon>
    </lineage>
</organism>
<dbReference type="CDD" id="cd01335">
    <property type="entry name" value="Radical_SAM"/>
    <property type="match status" value="1"/>
</dbReference>
<dbReference type="PANTHER" id="PTHR11228">
    <property type="entry name" value="RADICAL SAM DOMAIN PROTEIN"/>
    <property type="match status" value="1"/>
</dbReference>
<dbReference type="PANTHER" id="PTHR11228:SF7">
    <property type="entry name" value="PQQA PEPTIDE CYCLASE"/>
    <property type="match status" value="1"/>
</dbReference>
<dbReference type="InterPro" id="IPR050377">
    <property type="entry name" value="Radical_SAM_PqqE_MftC-like"/>
</dbReference>
<evidence type="ECO:0000313" key="10">
    <source>
        <dbReference type="Proteomes" id="UP000030652"/>
    </source>
</evidence>
<evidence type="ECO:0000256" key="2">
    <source>
        <dbReference type="ARBA" id="ARBA00022485"/>
    </source>
</evidence>
<accession>A0A0B0EGK5</accession>
<evidence type="ECO:0000256" key="5">
    <source>
        <dbReference type="ARBA" id="ARBA00023004"/>
    </source>
</evidence>
<feature type="domain" description="4Fe4S-binding SPASM" evidence="8">
    <location>
        <begin position="266"/>
        <end position="332"/>
    </location>
</feature>
<dbReference type="CDD" id="cd21109">
    <property type="entry name" value="SPASM"/>
    <property type="match status" value="1"/>
</dbReference>
<dbReference type="InterPro" id="IPR058240">
    <property type="entry name" value="rSAM_sf"/>
</dbReference>
<gene>
    <name evidence="9" type="primary">cmo_5</name>
    <name evidence="9" type="ORF">SCABRO_03047</name>
</gene>
<evidence type="ECO:0000313" key="9">
    <source>
        <dbReference type="EMBL" id="KHE91196.1"/>
    </source>
</evidence>
<keyword evidence="2" id="KW-0004">4Fe-4S</keyword>
<evidence type="ECO:0000259" key="8">
    <source>
        <dbReference type="Pfam" id="PF13186"/>
    </source>
</evidence>
<dbReference type="eggNOG" id="COG0535">
    <property type="taxonomic scope" value="Bacteria"/>
</dbReference>
<dbReference type="InterPro" id="IPR034391">
    <property type="entry name" value="AdoMet-like_SPASM_containing"/>
</dbReference>
<dbReference type="GO" id="GO:0003824">
    <property type="term" value="F:catalytic activity"/>
    <property type="evidence" value="ECO:0007669"/>
    <property type="project" value="InterPro"/>
</dbReference>
<evidence type="ECO:0000259" key="7">
    <source>
        <dbReference type="Pfam" id="PF04055"/>
    </source>
</evidence>
<evidence type="ECO:0000256" key="1">
    <source>
        <dbReference type="ARBA" id="ARBA00001966"/>
    </source>
</evidence>